<organism evidence="9 10">
    <name type="scientific">Alienimonas chondri</name>
    <dbReference type="NCBI Taxonomy" id="2681879"/>
    <lineage>
        <taxon>Bacteria</taxon>
        <taxon>Pseudomonadati</taxon>
        <taxon>Planctomycetota</taxon>
        <taxon>Planctomycetia</taxon>
        <taxon>Planctomycetales</taxon>
        <taxon>Planctomycetaceae</taxon>
        <taxon>Alienimonas</taxon>
    </lineage>
</organism>
<comment type="subcellular location">
    <subcellularLocation>
        <location evidence="1">Membrane</location>
        <topology evidence="1">Single-pass membrane protein</topology>
    </subcellularLocation>
</comment>
<dbReference type="SMART" id="SM00244">
    <property type="entry name" value="PHB"/>
    <property type="match status" value="1"/>
</dbReference>
<dbReference type="RefSeq" id="WP_171184281.1">
    <property type="nucleotide sequence ID" value="NZ_WTPX01000019.1"/>
</dbReference>
<comment type="similarity">
    <text evidence="2 6">Belongs to the band 7/mec-2 family. HflK subfamily.</text>
</comment>
<dbReference type="InterPro" id="IPR010201">
    <property type="entry name" value="HflK"/>
</dbReference>
<evidence type="ECO:0000256" key="4">
    <source>
        <dbReference type="ARBA" id="ARBA00022989"/>
    </source>
</evidence>
<dbReference type="NCBIfam" id="TIGR01933">
    <property type="entry name" value="hflK"/>
    <property type="match status" value="1"/>
</dbReference>
<name>A0ABX1VCV3_9PLAN</name>
<keyword evidence="9" id="KW-0378">Hydrolase</keyword>
<dbReference type="Proteomes" id="UP000609651">
    <property type="component" value="Unassembled WGS sequence"/>
</dbReference>
<keyword evidence="5" id="KW-0472">Membrane</keyword>
<evidence type="ECO:0000256" key="1">
    <source>
        <dbReference type="ARBA" id="ARBA00004167"/>
    </source>
</evidence>
<comment type="caution">
    <text evidence="9">The sequence shown here is derived from an EMBL/GenBank/DDBJ whole genome shotgun (WGS) entry which is preliminary data.</text>
</comment>
<keyword evidence="10" id="KW-1185">Reference proteome</keyword>
<keyword evidence="7" id="KW-0175">Coiled coil</keyword>
<evidence type="ECO:0000256" key="2">
    <source>
        <dbReference type="ARBA" id="ARBA00006971"/>
    </source>
</evidence>
<evidence type="ECO:0000256" key="3">
    <source>
        <dbReference type="ARBA" id="ARBA00022692"/>
    </source>
</evidence>
<keyword evidence="3" id="KW-0812">Transmembrane</keyword>
<dbReference type="EMBL" id="WTPX01000019">
    <property type="protein sequence ID" value="NNJ24871.1"/>
    <property type="molecule type" value="Genomic_DNA"/>
</dbReference>
<dbReference type="PANTHER" id="PTHR43327:SF2">
    <property type="entry name" value="MODULATOR OF FTSH PROTEASE HFLK"/>
    <property type="match status" value="1"/>
</dbReference>
<dbReference type="CDD" id="cd03404">
    <property type="entry name" value="SPFH_HflK"/>
    <property type="match status" value="1"/>
</dbReference>
<dbReference type="PANTHER" id="PTHR43327">
    <property type="entry name" value="STOMATIN-LIKE PROTEIN 2, MITOCHONDRIAL"/>
    <property type="match status" value="1"/>
</dbReference>
<feature type="coiled-coil region" evidence="7">
    <location>
        <begin position="237"/>
        <end position="264"/>
    </location>
</feature>
<dbReference type="Pfam" id="PF01145">
    <property type="entry name" value="Band_7"/>
    <property type="match status" value="1"/>
</dbReference>
<protein>
    <recommendedName>
        <fullName evidence="6">Protein HflK</fullName>
    </recommendedName>
</protein>
<evidence type="ECO:0000259" key="8">
    <source>
        <dbReference type="SMART" id="SM00244"/>
    </source>
</evidence>
<comment type="function">
    <text evidence="6">HflC and HflK could encode or regulate a protease.</text>
</comment>
<keyword evidence="4" id="KW-1133">Transmembrane helix</keyword>
<evidence type="ECO:0000313" key="10">
    <source>
        <dbReference type="Proteomes" id="UP000609651"/>
    </source>
</evidence>
<keyword evidence="9" id="KW-0645">Protease</keyword>
<accession>A0ABX1VCV3</accession>
<comment type="subunit">
    <text evidence="6">HflC and HflK may interact to form a multimeric complex.</text>
</comment>
<dbReference type="InterPro" id="IPR036013">
    <property type="entry name" value="Band_7/SPFH_dom_sf"/>
</dbReference>
<gene>
    <name evidence="9" type="primary">hflK</name>
    <name evidence="9" type="ORF">LzC2_09320</name>
</gene>
<dbReference type="InterPro" id="IPR050710">
    <property type="entry name" value="Band7/mec-2_domain"/>
</dbReference>
<dbReference type="GO" id="GO:0006508">
    <property type="term" value="P:proteolysis"/>
    <property type="evidence" value="ECO:0007669"/>
    <property type="project" value="UniProtKB-KW"/>
</dbReference>
<reference evidence="9 10" key="1">
    <citation type="journal article" date="2020" name="Syst. Appl. Microbiol.">
        <title>Alienimonas chondri sp. nov., a novel planctomycete isolated from the biofilm of the red alga Chondrus crispus.</title>
        <authorList>
            <person name="Vitorino I."/>
            <person name="Albuquerque L."/>
            <person name="Wiegand S."/>
            <person name="Kallscheuer N."/>
            <person name="da Costa M.S."/>
            <person name="Lobo-da-Cunha A."/>
            <person name="Jogler C."/>
            <person name="Lage O.M."/>
        </authorList>
    </citation>
    <scope>NUCLEOTIDE SEQUENCE [LARGE SCALE GENOMIC DNA]</scope>
    <source>
        <strain evidence="9 10">LzC2</strain>
    </source>
</reference>
<feature type="domain" description="Band 7" evidence="8">
    <location>
        <begin position="41"/>
        <end position="223"/>
    </location>
</feature>
<dbReference type="SUPFAM" id="SSF117892">
    <property type="entry name" value="Band 7/SPFH domain"/>
    <property type="match status" value="1"/>
</dbReference>
<dbReference type="GO" id="GO:0008233">
    <property type="term" value="F:peptidase activity"/>
    <property type="evidence" value="ECO:0007669"/>
    <property type="project" value="UniProtKB-KW"/>
</dbReference>
<evidence type="ECO:0000256" key="5">
    <source>
        <dbReference type="ARBA" id="ARBA00023136"/>
    </source>
</evidence>
<evidence type="ECO:0000256" key="7">
    <source>
        <dbReference type="SAM" id="Coils"/>
    </source>
</evidence>
<dbReference type="InterPro" id="IPR001107">
    <property type="entry name" value="Band_7"/>
</dbReference>
<evidence type="ECO:0000256" key="6">
    <source>
        <dbReference type="RuleBase" id="RU364113"/>
    </source>
</evidence>
<evidence type="ECO:0000313" key="9">
    <source>
        <dbReference type="EMBL" id="NNJ24871.1"/>
    </source>
</evidence>
<dbReference type="Gene3D" id="3.30.479.30">
    <property type="entry name" value="Band 7 domain"/>
    <property type="match status" value="1"/>
</dbReference>
<sequence length="330" mass="36403">MPTDPFGRPTRRPPDEIDLTRFVKPTLIGLAALFLLLAAVQCVYTVEPNERAVVLRFGEFSKIASSGLHFRVPFADRVEIVSVEEHELNLPEGVRLNGMAGVASSDDLMLTGELYAADVQWTLQWKVNEAEADKYLFAFDRAGSPDEFGRIIATVSQTVMNRLVGDYSIDEVLTSERGEIEAAAEIGTQAILDGYECGVTITDLQLQTVTPPAEVKSAFDDVVASIQDQGKFESEANRERARKLNESKAEADKLVREAEGYADREKAEVDGEIVALRARYEAYRAAPDVTRQRLYLEAMQEVLSGVSSKTILDSDLESLLPLLNLQNGAN</sequence>
<proteinExistence type="inferred from homology"/>